<dbReference type="EMBL" id="BGPR01021516">
    <property type="protein sequence ID" value="GBN86881.1"/>
    <property type="molecule type" value="Genomic_DNA"/>
</dbReference>
<sequence>MNEDENRPNHTLSGQFIASADAGIEKGDELEQPMQELLGDGQLALN</sequence>
<keyword evidence="3" id="KW-1185">Reference proteome</keyword>
<evidence type="ECO:0000256" key="1">
    <source>
        <dbReference type="SAM" id="MobiDB-lite"/>
    </source>
</evidence>
<protein>
    <submittedName>
        <fullName evidence="2">Uncharacterized protein</fullName>
    </submittedName>
</protein>
<organism evidence="2 3">
    <name type="scientific">Araneus ventricosus</name>
    <name type="common">Orbweaver spider</name>
    <name type="synonym">Epeira ventricosa</name>
    <dbReference type="NCBI Taxonomy" id="182803"/>
    <lineage>
        <taxon>Eukaryota</taxon>
        <taxon>Metazoa</taxon>
        <taxon>Ecdysozoa</taxon>
        <taxon>Arthropoda</taxon>
        <taxon>Chelicerata</taxon>
        <taxon>Arachnida</taxon>
        <taxon>Araneae</taxon>
        <taxon>Araneomorphae</taxon>
        <taxon>Entelegynae</taxon>
        <taxon>Araneoidea</taxon>
        <taxon>Araneidae</taxon>
        <taxon>Araneus</taxon>
    </lineage>
</organism>
<dbReference type="AlphaFoldDB" id="A0A4Y2SG66"/>
<accession>A0A4Y2SG66</accession>
<name>A0A4Y2SG66_ARAVE</name>
<feature type="region of interest" description="Disordered" evidence="1">
    <location>
        <begin position="1"/>
        <end position="28"/>
    </location>
</feature>
<comment type="caution">
    <text evidence="2">The sequence shown here is derived from an EMBL/GenBank/DDBJ whole genome shotgun (WGS) entry which is preliminary data.</text>
</comment>
<gene>
    <name evidence="2" type="ORF">AVEN_242115_1</name>
</gene>
<evidence type="ECO:0000313" key="3">
    <source>
        <dbReference type="Proteomes" id="UP000499080"/>
    </source>
</evidence>
<dbReference type="Proteomes" id="UP000499080">
    <property type="component" value="Unassembled WGS sequence"/>
</dbReference>
<proteinExistence type="predicted"/>
<evidence type="ECO:0000313" key="2">
    <source>
        <dbReference type="EMBL" id="GBN86881.1"/>
    </source>
</evidence>
<reference evidence="2 3" key="1">
    <citation type="journal article" date="2019" name="Sci. Rep.">
        <title>Orb-weaving spider Araneus ventricosus genome elucidates the spidroin gene catalogue.</title>
        <authorList>
            <person name="Kono N."/>
            <person name="Nakamura H."/>
            <person name="Ohtoshi R."/>
            <person name="Moran D.A.P."/>
            <person name="Shinohara A."/>
            <person name="Yoshida Y."/>
            <person name="Fujiwara M."/>
            <person name="Mori M."/>
            <person name="Tomita M."/>
            <person name="Arakawa K."/>
        </authorList>
    </citation>
    <scope>NUCLEOTIDE SEQUENCE [LARGE SCALE GENOMIC DNA]</scope>
</reference>
<feature type="non-terminal residue" evidence="2">
    <location>
        <position position="46"/>
    </location>
</feature>